<dbReference type="Proteomes" id="UP001432322">
    <property type="component" value="Unassembled WGS sequence"/>
</dbReference>
<sequence>GRPIPYTVTTQLRCFSRYPTTTKIALWEDDSILFHDRDALIDSATYNLGDFYEEKATVVVLQGTLFDQPWDGVTEPYLYIQTNCTHGFYTQEFCLELQPVYKDDGINNFHDIADLFGPDFQRLDDMIKPCHYFQEVKYMRRTFQ</sequence>
<accession>A0AAV5X0P3</accession>
<evidence type="ECO:0000313" key="2">
    <source>
        <dbReference type="Proteomes" id="UP001432322"/>
    </source>
</evidence>
<evidence type="ECO:0000313" key="1">
    <source>
        <dbReference type="EMBL" id="GMT36887.1"/>
    </source>
</evidence>
<gene>
    <name evidence="1" type="ORF">PFISCL1PPCAC_28184</name>
</gene>
<protein>
    <recommendedName>
        <fullName evidence="3">Glycosyltransferase family 92 protein</fullName>
    </recommendedName>
</protein>
<comment type="caution">
    <text evidence="1">The sequence shown here is derived from an EMBL/GenBank/DDBJ whole genome shotgun (WGS) entry which is preliminary data.</text>
</comment>
<dbReference type="EMBL" id="BTSY01000007">
    <property type="protein sequence ID" value="GMT36887.1"/>
    <property type="molecule type" value="Genomic_DNA"/>
</dbReference>
<evidence type="ECO:0008006" key="3">
    <source>
        <dbReference type="Google" id="ProtNLM"/>
    </source>
</evidence>
<dbReference type="AlphaFoldDB" id="A0AAV5X0P3"/>
<keyword evidence="2" id="KW-1185">Reference proteome</keyword>
<feature type="non-terminal residue" evidence="1">
    <location>
        <position position="1"/>
    </location>
</feature>
<reference evidence="1" key="1">
    <citation type="submission" date="2023-10" db="EMBL/GenBank/DDBJ databases">
        <title>Genome assembly of Pristionchus species.</title>
        <authorList>
            <person name="Yoshida K."/>
            <person name="Sommer R.J."/>
        </authorList>
    </citation>
    <scope>NUCLEOTIDE SEQUENCE</scope>
    <source>
        <strain evidence="1">RS5133</strain>
    </source>
</reference>
<proteinExistence type="predicted"/>
<name>A0AAV5X0P3_9BILA</name>
<organism evidence="1 2">
    <name type="scientific">Pristionchus fissidentatus</name>
    <dbReference type="NCBI Taxonomy" id="1538716"/>
    <lineage>
        <taxon>Eukaryota</taxon>
        <taxon>Metazoa</taxon>
        <taxon>Ecdysozoa</taxon>
        <taxon>Nematoda</taxon>
        <taxon>Chromadorea</taxon>
        <taxon>Rhabditida</taxon>
        <taxon>Rhabditina</taxon>
        <taxon>Diplogasteromorpha</taxon>
        <taxon>Diplogasteroidea</taxon>
        <taxon>Neodiplogasteridae</taxon>
        <taxon>Pristionchus</taxon>
    </lineage>
</organism>